<evidence type="ECO:0000256" key="3">
    <source>
        <dbReference type="SAM" id="MobiDB-lite"/>
    </source>
</evidence>
<gene>
    <name evidence="5" type="ORF">TcWFU_006748</name>
</gene>
<dbReference type="InterPro" id="IPR016197">
    <property type="entry name" value="Chromo-like_dom_sf"/>
</dbReference>
<dbReference type="Pfam" id="PF00385">
    <property type="entry name" value="Chromo"/>
    <property type="match status" value="1"/>
</dbReference>
<dbReference type="PROSITE" id="PS50013">
    <property type="entry name" value="CHROMO_2"/>
    <property type="match status" value="2"/>
</dbReference>
<dbReference type="SMART" id="SM00300">
    <property type="entry name" value="ChSh"/>
    <property type="match status" value="1"/>
</dbReference>
<dbReference type="Pfam" id="PF01393">
    <property type="entry name" value="Chromo_shadow"/>
    <property type="match status" value="1"/>
</dbReference>
<keyword evidence="6" id="KW-1185">Reference proteome</keyword>
<sequence length="278" mass="30771">MTEVDLHESEDSDIGEGEYQVEKIVKVRIRGGKKEYLLKWKGYAEEDNSWEPEENLDCPDLIKDFEERMLRERASVLTPGRPSSSSAKVTPRTKLPYVSEPLRKRGRPVHSDPEEFAPEPKRMADETSNIAHKSPSKTARGFARGLKPDRIIGATDSSGELMFLIKWKDSNEADLVPAREAHVKCPQTVIRFYEERLTWHTPEPRAESTQITAVSIPATAQGPVQALEANTVPLETDHQAVTGGEPAGESIDSGAVDTTVEENTAAPTTEALELTPAE</sequence>
<organism evidence="5 6">
    <name type="scientific">Taenia crassiceps</name>
    <dbReference type="NCBI Taxonomy" id="6207"/>
    <lineage>
        <taxon>Eukaryota</taxon>
        <taxon>Metazoa</taxon>
        <taxon>Spiralia</taxon>
        <taxon>Lophotrochozoa</taxon>
        <taxon>Platyhelminthes</taxon>
        <taxon>Cestoda</taxon>
        <taxon>Eucestoda</taxon>
        <taxon>Cyclophyllidea</taxon>
        <taxon>Taeniidae</taxon>
        <taxon>Taenia</taxon>
    </lineage>
</organism>
<evidence type="ECO:0000256" key="1">
    <source>
        <dbReference type="ARBA" id="ARBA00004123"/>
    </source>
</evidence>
<evidence type="ECO:0000259" key="4">
    <source>
        <dbReference type="PROSITE" id="PS50013"/>
    </source>
</evidence>
<dbReference type="InterPro" id="IPR008251">
    <property type="entry name" value="Chromo_shadow_dom"/>
</dbReference>
<evidence type="ECO:0000313" key="5">
    <source>
        <dbReference type="EMBL" id="KAL5112377.1"/>
    </source>
</evidence>
<dbReference type="PROSITE" id="PS00598">
    <property type="entry name" value="CHROMO_1"/>
    <property type="match status" value="1"/>
</dbReference>
<evidence type="ECO:0000313" key="6">
    <source>
        <dbReference type="Proteomes" id="UP001651158"/>
    </source>
</evidence>
<dbReference type="PANTHER" id="PTHR22812">
    <property type="entry name" value="CHROMOBOX PROTEIN"/>
    <property type="match status" value="1"/>
</dbReference>
<feature type="compositionally biased region" description="Low complexity" evidence="3">
    <location>
        <begin position="261"/>
        <end position="278"/>
    </location>
</feature>
<dbReference type="InterPro" id="IPR051219">
    <property type="entry name" value="Heterochromatin_chromo-domain"/>
</dbReference>
<dbReference type="InterPro" id="IPR017984">
    <property type="entry name" value="Chromo_dom_subgr"/>
</dbReference>
<dbReference type="InterPro" id="IPR023780">
    <property type="entry name" value="Chromo_domain"/>
</dbReference>
<name>A0ABR4QRR4_9CEST</name>
<dbReference type="CDD" id="cd18631">
    <property type="entry name" value="CD_HP1_like"/>
    <property type="match status" value="1"/>
</dbReference>
<dbReference type="InterPro" id="IPR000953">
    <property type="entry name" value="Chromo/chromo_shadow_dom"/>
</dbReference>
<comment type="subcellular location">
    <subcellularLocation>
        <location evidence="1">Nucleus</location>
    </subcellularLocation>
</comment>
<protein>
    <recommendedName>
        <fullName evidence="4">Chromo domain-containing protein</fullName>
    </recommendedName>
</protein>
<dbReference type="SUPFAM" id="SSF54160">
    <property type="entry name" value="Chromo domain-like"/>
    <property type="match status" value="2"/>
</dbReference>
<accession>A0ABR4QRR4</accession>
<feature type="region of interest" description="Disordered" evidence="3">
    <location>
        <begin position="73"/>
        <end position="141"/>
    </location>
</feature>
<dbReference type="InterPro" id="IPR023779">
    <property type="entry name" value="Chromodomain_CS"/>
</dbReference>
<dbReference type="EMBL" id="JAKROA010000001">
    <property type="protein sequence ID" value="KAL5112377.1"/>
    <property type="molecule type" value="Genomic_DNA"/>
</dbReference>
<evidence type="ECO:0000256" key="2">
    <source>
        <dbReference type="ARBA" id="ARBA00023242"/>
    </source>
</evidence>
<dbReference type="Proteomes" id="UP001651158">
    <property type="component" value="Unassembled WGS sequence"/>
</dbReference>
<keyword evidence="2" id="KW-0539">Nucleus</keyword>
<reference evidence="5 6" key="1">
    <citation type="journal article" date="2022" name="Front. Cell. Infect. Microbiol.">
        <title>The Genomes of Two Strains of Taenia crassiceps the Animal Model for the Study of Human Cysticercosis.</title>
        <authorList>
            <person name="Bobes R.J."/>
            <person name="Estrada K."/>
            <person name="Rios-Valencia D.G."/>
            <person name="Calderon-Gallegos A."/>
            <person name="de la Torre P."/>
            <person name="Carrero J.C."/>
            <person name="Sanchez-Flores A."/>
            <person name="Laclette J.P."/>
        </authorList>
    </citation>
    <scope>NUCLEOTIDE SEQUENCE [LARGE SCALE GENOMIC DNA]</scope>
    <source>
        <strain evidence="5">WFUcys</strain>
    </source>
</reference>
<feature type="domain" description="Chromo" evidence="4">
    <location>
        <begin position="146"/>
        <end position="204"/>
    </location>
</feature>
<dbReference type="PRINTS" id="PR00504">
    <property type="entry name" value="CHROMODOMAIN"/>
</dbReference>
<feature type="domain" description="Chromo" evidence="4">
    <location>
        <begin position="19"/>
        <end position="77"/>
    </location>
</feature>
<dbReference type="Gene3D" id="2.40.50.40">
    <property type="match status" value="2"/>
</dbReference>
<feature type="compositionally biased region" description="Basic and acidic residues" evidence="3">
    <location>
        <begin position="109"/>
        <end position="125"/>
    </location>
</feature>
<feature type="region of interest" description="Disordered" evidence="3">
    <location>
        <begin position="237"/>
        <end position="278"/>
    </location>
</feature>
<dbReference type="SMART" id="SM00298">
    <property type="entry name" value="CHROMO"/>
    <property type="match status" value="2"/>
</dbReference>
<comment type="caution">
    <text evidence="5">The sequence shown here is derived from an EMBL/GenBank/DDBJ whole genome shotgun (WGS) entry which is preliminary data.</text>
</comment>
<proteinExistence type="predicted"/>